<dbReference type="SUPFAM" id="SSF100895">
    <property type="entry name" value="Kazal-type serine protease inhibitors"/>
    <property type="match status" value="1"/>
</dbReference>
<evidence type="ECO:0000256" key="4">
    <source>
        <dbReference type="ARBA" id="ARBA00023157"/>
    </source>
</evidence>
<evidence type="ECO:0000259" key="5">
    <source>
        <dbReference type="PROSITE" id="PS51465"/>
    </source>
</evidence>
<dbReference type="PROSITE" id="PS51465">
    <property type="entry name" value="KAZAL_2"/>
    <property type="match status" value="1"/>
</dbReference>
<evidence type="ECO:0000256" key="3">
    <source>
        <dbReference type="ARBA" id="ARBA00022690"/>
    </source>
</evidence>
<dbReference type="Gene3D" id="3.30.60.30">
    <property type="match status" value="1"/>
</dbReference>
<dbReference type="InterPro" id="IPR002350">
    <property type="entry name" value="Kazal_dom"/>
</dbReference>
<proteinExistence type="predicted"/>
<dbReference type="STRING" id="137246.A0A401RR19"/>
<evidence type="ECO:0000256" key="2">
    <source>
        <dbReference type="ARBA" id="ARBA00022525"/>
    </source>
</evidence>
<dbReference type="Proteomes" id="UP000287033">
    <property type="component" value="Unassembled WGS sequence"/>
</dbReference>
<evidence type="ECO:0000313" key="6">
    <source>
        <dbReference type="EMBL" id="GCC20645.1"/>
    </source>
</evidence>
<accession>A0A401RR19</accession>
<dbReference type="PROSITE" id="PS00282">
    <property type="entry name" value="KAZAL_1"/>
    <property type="match status" value="1"/>
</dbReference>
<dbReference type="PANTHER" id="PTHR21312">
    <property type="entry name" value="SERINE PROTEASE INHIBITOR"/>
    <property type="match status" value="1"/>
</dbReference>
<feature type="domain" description="Kazal-like" evidence="5">
    <location>
        <begin position="58"/>
        <end position="114"/>
    </location>
</feature>
<keyword evidence="2" id="KW-0964">Secreted</keyword>
<dbReference type="SMART" id="SM00280">
    <property type="entry name" value="KAZAL"/>
    <property type="match status" value="1"/>
</dbReference>
<dbReference type="AlphaFoldDB" id="A0A401RR19"/>
<dbReference type="GO" id="GO:0005576">
    <property type="term" value="C:extracellular region"/>
    <property type="evidence" value="ECO:0007669"/>
    <property type="project" value="UniProtKB-SubCell"/>
</dbReference>
<comment type="caution">
    <text evidence="6">The sequence shown here is derived from an EMBL/GenBank/DDBJ whole genome shotgun (WGS) entry which is preliminary data.</text>
</comment>
<keyword evidence="7" id="KW-1185">Reference proteome</keyword>
<dbReference type="InterPro" id="IPR036058">
    <property type="entry name" value="Kazal_dom_sf"/>
</dbReference>
<keyword evidence="4" id="KW-1015">Disulfide bond</keyword>
<dbReference type="GO" id="GO:0030414">
    <property type="term" value="F:peptidase inhibitor activity"/>
    <property type="evidence" value="ECO:0007669"/>
    <property type="project" value="UniProtKB-KW"/>
</dbReference>
<evidence type="ECO:0000313" key="7">
    <source>
        <dbReference type="Proteomes" id="UP000287033"/>
    </source>
</evidence>
<gene>
    <name evidence="6" type="ORF">chiPu_0019210</name>
</gene>
<evidence type="ECO:0000256" key="1">
    <source>
        <dbReference type="ARBA" id="ARBA00004613"/>
    </source>
</evidence>
<dbReference type="PANTHER" id="PTHR21312:SF28">
    <property type="entry name" value="OVOINHIBITOR-RELATED"/>
    <property type="match status" value="1"/>
</dbReference>
<reference evidence="6 7" key="1">
    <citation type="journal article" date="2018" name="Nat. Ecol. Evol.">
        <title>Shark genomes provide insights into elasmobranch evolution and the origin of vertebrates.</title>
        <authorList>
            <person name="Hara Y"/>
            <person name="Yamaguchi K"/>
            <person name="Onimaru K"/>
            <person name="Kadota M"/>
            <person name="Koyanagi M"/>
            <person name="Keeley SD"/>
            <person name="Tatsumi K"/>
            <person name="Tanaka K"/>
            <person name="Motone F"/>
            <person name="Kageyama Y"/>
            <person name="Nozu R"/>
            <person name="Adachi N"/>
            <person name="Nishimura O"/>
            <person name="Nakagawa R"/>
            <person name="Tanegashima C"/>
            <person name="Kiyatake I"/>
            <person name="Matsumoto R"/>
            <person name="Murakumo K"/>
            <person name="Nishida K"/>
            <person name="Terakita A"/>
            <person name="Kuratani S"/>
            <person name="Sato K"/>
            <person name="Hyodo S Kuraku.S."/>
        </authorList>
    </citation>
    <scope>NUCLEOTIDE SEQUENCE [LARGE SCALE GENOMIC DNA]</scope>
</reference>
<dbReference type="OrthoDB" id="126772at2759"/>
<comment type="subcellular location">
    <subcellularLocation>
        <location evidence="1">Secreted</location>
    </subcellularLocation>
</comment>
<organism evidence="6 7">
    <name type="scientific">Chiloscyllium punctatum</name>
    <name type="common">Brownbanded bambooshark</name>
    <name type="synonym">Hemiscyllium punctatum</name>
    <dbReference type="NCBI Taxonomy" id="137246"/>
    <lineage>
        <taxon>Eukaryota</taxon>
        <taxon>Metazoa</taxon>
        <taxon>Chordata</taxon>
        <taxon>Craniata</taxon>
        <taxon>Vertebrata</taxon>
        <taxon>Chondrichthyes</taxon>
        <taxon>Elasmobranchii</taxon>
        <taxon>Galeomorphii</taxon>
        <taxon>Galeoidea</taxon>
        <taxon>Orectolobiformes</taxon>
        <taxon>Hemiscylliidae</taxon>
        <taxon>Chiloscyllium</taxon>
    </lineage>
</organism>
<sequence length="121" mass="13432">MRILTLFVAQMDRIMEMLASFVNITGCTRKMFASSTSDSAHVLKRQAGNLNVTAGPGAAIELKCDDYPKIPDCPSRYIPLCGTNGKDYLNPCYLCRHNKRTGEKVAILHEGFCTCHDMKLS</sequence>
<dbReference type="CDD" id="cd00104">
    <property type="entry name" value="KAZAL_FS"/>
    <property type="match status" value="1"/>
</dbReference>
<keyword evidence="3" id="KW-0646">Protease inhibitor</keyword>
<name>A0A401RR19_CHIPU</name>
<dbReference type="EMBL" id="BEZZ01001877">
    <property type="protein sequence ID" value="GCC20645.1"/>
    <property type="molecule type" value="Genomic_DNA"/>
</dbReference>
<protein>
    <recommendedName>
        <fullName evidence="5">Kazal-like domain-containing protein</fullName>
    </recommendedName>
</protein>
<dbReference type="Pfam" id="PF00050">
    <property type="entry name" value="Kazal_1"/>
    <property type="match status" value="1"/>
</dbReference>